<dbReference type="SUPFAM" id="SSF48452">
    <property type="entry name" value="TPR-like"/>
    <property type="match status" value="1"/>
</dbReference>
<name>A0A5D4G0W7_9CORY</name>
<feature type="compositionally biased region" description="Basic and acidic residues" evidence="1">
    <location>
        <begin position="1"/>
        <end position="22"/>
    </location>
</feature>
<feature type="compositionally biased region" description="Basic and acidic residues" evidence="1">
    <location>
        <begin position="98"/>
        <end position="112"/>
    </location>
</feature>
<evidence type="ECO:0000313" key="3">
    <source>
        <dbReference type="Proteomes" id="UP000324726"/>
    </source>
</evidence>
<dbReference type="InterPro" id="IPR011990">
    <property type="entry name" value="TPR-like_helical_dom_sf"/>
</dbReference>
<feature type="compositionally biased region" description="Basic and acidic residues" evidence="1">
    <location>
        <begin position="134"/>
        <end position="158"/>
    </location>
</feature>
<feature type="compositionally biased region" description="Low complexity" evidence="1">
    <location>
        <begin position="114"/>
        <end position="127"/>
    </location>
</feature>
<feature type="region of interest" description="Disordered" evidence="1">
    <location>
        <begin position="1"/>
        <end position="158"/>
    </location>
</feature>
<accession>A0A5D4G0W7</accession>
<evidence type="ECO:0000313" key="2">
    <source>
        <dbReference type="EMBL" id="TYR20200.1"/>
    </source>
</evidence>
<dbReference type="Proteomes" id="UP000324726">
    <property type="component" value="Unassembled WGS sequence"/>
</dbReference>
<reference evidence="2 3" key="1">
    <citation type="submission" date="2019-08" db="EMBL/GenBank/DDBJ databases">
        <title>Draft genome of C. urealyticum strain VH4248.</title>
        <authorList>
            <person name="Navas J."/>
        </authorList>
    </citation>
    <scope>NUCLEOTIDE SEQUENCE [LARGE SCALE GENOMIC DNA]</scope>
    <source>
        <strain evidence="2 3">VH4248</strain>
    </source>
</reference>
<organism evidence="2 3">
    <name type="scientific">Corynebacterium urealyticum</name>
    <dbReference type="NCBI Taxonomy" id="43771"/>
    <lineage>
        <taxon>Bacteria</taxon>
        <taxon>Bacillati</taxon>
        <taxon>Actinomycetota</taxon>
        <taxon>Actinomycetes</taxon>
        <taxon>Mycobacteriales</taxon>
        <taxon>Corynebacteriaceae</taxon>
        <taxon>Corynebacterium</taxon>
    </lineage>
</organism>
<feature type="compositionally biased region" description="Basic and acidic residues" evidence="1">
    <location>
        <begin position="29"/>
        <end position="85"/>
    </location>
</feature>
<dbReference type="EMBL" id="VSZI01000001">
    <property type="protein sequence ID" value="TYR20200.1"/>
    <property type="molecule type" value="Genomic_DNA"/>
</dbReference>
<sequence>MSEYQSRGDRGHRPRNQRDGNFKPRRHRNSDDNRRGNNRDRDFDRGEHRGGNRYRDRDDRRDNRYRDRDDRRDGRYNDRDGDQPRGRRGGGRPYGGGKKFDRDRRKGGDRRGGNFRNRGGQANRARQSGPQRSGYREERINARMKEPRIPEGVDPKDLDPQVRQELRSLSRDNADMVAKHLIMAATLLDENTDKALEHARAAKDRAGRVAVARETNGIAAYHAGEWKEAISELRAARRMQGGPGLIAVLADAERALGRPEKALGVAGEYRPEELDPETRVELAMVVAGAYQDLGRHEEAIVALEEELDAADAPDVTKLRVTYAYADALAQAGRTADAVQWFTNANELDTEEVLDSEKRIADLNEGTGEKKTEEAGESNGNDAGAESSEDK</sequence>
<gene>
    <name evidence="2" type="ORF">FYJ87_04300</name>
</gene>
<feature type="compositionally biased region" description="Basic and acidic residues" evidence="1">
    <location>
        <begin position="354"/>
        <end position="373"/>
    </location>
</feature>
<dbReference type="AlphaFoldDB" id="A0A5D4G0W7"/>
<protein>
    <submittedName>
        <fullName evidence="2">Tetratricopeptide repeat protein</fullName>
    </submittedName>
</protein>
<dbReference type="RefSeq" id="WP_148811926.1">
    <property type="nucleotide sequence ID" value="NZ_VSZI01000001.1"/>
</dbReference>
<proteinExistence type="predicted"/>
<dbReference type="Gene3D" id="1.25.40.10">
    <property type="entry name" value="Tetratricopeptide repeat domain"/>
    <property type="match status" value="2"/>
</dbReference>
<feature type="region of interest" description="Disordered" evidence="1">
    <location>
        <begin position="349"/>
        <end position="390"/>
    </location>
</feature>
<comment type="caution">
    <text evidence="2">The sequence shown here is derived from an EMBL/GenBank/DDBJ whole genome shotgun (WGS) entry which is preliminary data.</text>
</comment>
<evidence type="ECO:0000256" key="1">
    <source>
        <dbReference type="SAM" id="MobiDB-lite"/>
    </source>
</evidence>